<dbReference type="PROSITE" id="PS01005">
    <property type="entry name" value="FORMATE_NITRITE_TP_1"/>
    <property type="match status" value="1"/>
</dbReference>
<dbReference type="EMBL" id="JAHLFQ010000137">
    <property type="protein sequence ID" value="MBU3804327.1"/>
    <property type="molecule type" value="Genomic_DNA"/>
</dbReference>
<dbReference type="InterPro" id="IPR000292">
    <property type="entry name" value="For/NO2_transpt"/>
</dbReference>
<reference evidence="7" key="2">
    <citation type="submission" date="2021-04" db="EMBL/GenBank/DDBJ databases">
        <authorList>
            <person name="Gilroy R."/>
        </authorList>
    </citation>
    <scope>NUCLEOTIDE SEQUENCE</scope>
    <source>
        <strain evidence="7">B5-657</strain>
    </source>
</reference>
<feature type="transmembrane region" description="Helical" evidence="6">
    <location>
        <begin position="103"/>
        <end position="126"/>
    </location>
</feature>
<evidence type="ECO:0000256" key="6">
    <source>
        <dbReference type="SAM" id="Phobius"/>
    </source>
</evidence>
<evidence type="ECO:0000256" key="5">
    <source>
        <dbReference type="ARBA" id="ARBA00049660"/>
    </source>
</evidence>
<dbReference type="InterPro" id="IPR023271">
    <property type="entry name" value="Aquaporin-like"/>
</dbReference>
<evidence type="ECO:0000256" key="3">
    <source>
        <dbReference type="ARBA" id="ARBA00022989"/>
    </source>
</evidence>
<keyword evidence="3 6" id="KW-1133">Transmembrane helix</keyword>
<gene>
    <name evidence="7" type="ORF">H9872_06195</name>
</gene>
<dbReference type="InterPro" id="IPR024002">
    <property type="entry name" value="For/NO2_transpt_CS"/>
</dbReference>
<keyword evidence="4 6" id="KW-0472">Membrane</keyword>
<feature type="transmembrane region" description="Helical" evidence="6">
    <location>
        <begin position="185"/>
        <end position="210"/>
    </location>
</feature>
<accession>A0A9E2KD49</accession>
<dbReference type="Proteomes" id="UP000824229">
    <property type="component" value="Unassembled WGS sequence"/>
</dbReference>
<comment type="similarity">
    <text evidence="5">Belongs to the FNT transporter (TC 1.A.16) family.</text>
</comment>
<dbReference type="Gene3D" id="1.20.1080.10">
    <property type="entry name" value="Glycerol uptake facilitator protein"/>
    <property type="match status" value="1"/>
</dbReference>
<feature type="transmembrane region" description="Helical" evidence="6">
    <location>
        <begin position="66"/>
        <end position="91"/>
    </location>
</feature>
<feature type="transmembrane region" description="Helical" evidence="6">
    <location>
        <begin position="26"/>
        <end position="46"/>
    </location>
</feature>
<dbReference type="GO" id="GO:0005886">
    <property type="term" value="C:plasma membrane"/>
    <property type="evidence" value="ECO:0007669"/>
    <property type="project" value="TreeGrafter"/>
</dbReference>
<dbReference type="PANTHER" id="PTHR30520:SF6">
    <property type="entry name" value="FORMATE_NITRATE FAMILY TRANSPORTER (EUROFUNG)"/>
    <property type="match status" value="1"/>
</dbReference>
<evidence type="ECO:0000313" key="8">
    <source>
        <dbReference type="Proteomes" id="UP000824229"/>
    </source>
</evidence>
<reference evidence="7" key="1">
    <citation type="journal article" date="2021" name="PeerJ">
        <title>Extensive microbial diversity within the chicken gut microbiome revealed by metagenomics and culture.</title>
        <authorList>
            <person name="Gilroy R."/>
            <person name="Ravi A."/>
            <person name="Getino M."/>
            <person name="Pursley I."/>
            <person name="Horton D.L."/>
            <person name="Alikhan N.F."/>
            <person name="Baker D."/>
            <person name="Gharbi K."/>
            <person name="Hall N."/>
            <person name="Watson M."/>
            <person name="Adriaenssens E.M."/>
            <person name="Foster-Nyarko E."/>
            <person name="Jarju S."/>
            <person name="Secka A."/>
            <person name="Antonio M."/>
            <person name="Oren A."/>
            <person name="Chaudhuri R.R."/>
            <person name="La Ragione R."/>
            <person name="Hildebrand F."/>
            <person name="Pallen M.J."/>
        </authorList>
    </citation>
    <scope>NUCLEOTIDE SEQUENCE</scope>
    <source>
        <strain evidence="7">B5-657</strain>
    </source>
</reference>
<feature type="transmembrane region" description="Helical" evidence="6">
    <location>
        <begin position="242"/>
        <end position="263"/>
    </location>
</feature>
<keyword evidence="2 6" id="KW-0812">Transmembrane</keyword>
<name>A0A9E2KD49_9FIRM</name>
<proteinExistence type="inferred from homology"/>
<organism evidence="7 8">
    <name type="scientific">Candidatus Cellulosilyticum pullistercoris</name>
    <dbReference type="NCBI Taxonomy" id="2838521"/>
    <lineage>
        <taxon>Bacteria</taxon>
        <taxon>Bacillati</taxon>
        <taxon>Bacillota</taxon>
        <taxon>Clostridia</taxon>
        <taxon>Lachnospirales</taxon>
        <taxon>Cellulosilyticaceae</taxon>
        <taxon>Cellulosilyticum</taxon>
    </lineage>
</organism>
<evidence type="ECO:0000256" key="1">
    <source>
        <dbReference type="ARBA" id="ARBA00004141"/>
    </source>
</evidence>
<feature type="transmembrane region" description="Helical" evidence="6">
    <location>
        <begin position="157"/>
        <end position="178"/>
    </location>
</feature>
<dbReference type="Pfam" id="PF01226">
    <property type="entry name" value="Form_Nir_trans"/>
    <property type="match status" value="1"/>
</dbReference>
<comment type="subcellular location">
    <subcellularLocation>
        <location evidence="1">Membrane</location>
        <topology evidence="1">Multi-pass membrane protein</topology>
    </subcellularLocation>
</comment>
<evidence type="ECO:0000256" key="4">
    <source>
        <dbReference type="ARBA" id="ARBA00023136"/>
    </source>
</evidence>
<protein>
    <submittedName>
        <fullName evidence="7">Formate/nitrite transporter family protein</fullName>
    </submittedName>
</protein>
<dbReference type="GO" id="GO:0015499">
    <property type="term" value="F:formate transmembrane transporter activity"/>
    <property type="evidence" value="ECO:0007669"/>
    <property type="project" value="TreeGrafter"/>
</dbReference>
<sequence>MANYLSPQEITDYTSVGGVNKVNRSVWLVLAMAIMAGVYIALGGFASSVAAHDITNKGVAKLVTGAVFPIGLMFVVINGADLFTGNCLIVISTLEKKTSWAGFLKNLVIVLVGNFIGAVAVAFLVANSGILSMSDGRFGAYMIKVATNKANLPFKEALCLAIICNIYVCAGIWMIYAAKDITGKVLAGFFSIFAFAISGAEHIVANMFYIPVALFSKTNEYLELAHVSADQLTWNKFLINNVIPVTLGNIIGGLFIGSMYFLIYKKLTKPSN</sequence>
<dbReference type="PANTHER" id="PTHR30520">
    <property type="entry name" value="FORMATE TRANSPORTER-RELATED"/>
    <property type="match status" value="1"/>
</dbReference>
<dbReference type="AlphaFoldDB" id="A0A9E2KD49"/>
<evidence type="ECO:0000256" key="2">
    <source>
        <dbReference type="ARBA" id="ARBA00022692"/>
    </source>
</evidence>
<comment type="caution">
    <text evidence="7">The sequence shown here is derived from an EMBL/GenBank/DDBJ whole genome shotgun (WGS) entry which is preliminary data.</text>
</comment>
<evidence type="ECO:0000313" key="7">
    <source>
        <dbReference type="EMBL" id="MBU3804327.1"/>
    </source>
</evidence>